<comment type="caution">
    <text evidence="2">The sequence shown here is derived from an EMBL/GenBank/DDBJ whole genome shotgun (WGS) entry which is preliminary data.</text>
</comment>
<feature type="transmembrane region" description="Helical" evidence="1">
    <location>
        <begin position="21"/>
        <end position="39"/>
    </location>
</feature>
<protein>
    <submittedName>
        <fullName evidence="2">Uncharacterized protein</fullName>
    </submittedName>
</protein>
<reference evidence="2 3" key="1">
    <citation type="journal article" date="2019" name="Commun. Biol.">
        <title>The bagworm genome reveals a unique fibroin gene that provides high tensile strength.</title>
        <authorList>
            <person name="Kono N."/>
            <person name="Nakamura H."/>
            <person name="Ohtoshi R."/>
            <person name="Tomita M."/>
            <person name="Numata K."/>
            <person name="Arakawa K."/>
        </authorList>
    </citation>
    <scope>NUCLEOTIDE SEQUENCE [LARGE SCALE GENOMIC DNA]</scope>
</reference>
<keyword evidence="1" id="KW-0812">Transmembrane</keyword>
<evidence type="ECO:0000313" key="3">
    <source>
        <dbReference type="Proteomes" id="UP000299102"/>
    </source>
</evidence>
<evidence type="ECO:0000313" key="2">
    <source>
        <dbReference type="EMBL" id="GBP69863.1"/>
    </source>
</evidence>
<accession>A0A4C1Y3D0</accession>
<keyword evidence="3" id="KW-1185">Reference proteome</keyword>
<dbReference type="EMBL" id="BGZK01001055">
    <property type="protein sequence ID" value="GBP69863.1"/>
    <property type="molecule type" value="Genomic_DNA"/>
</dbReference>
<sequence>MNGSATARGAEMFLDLRVTRDAVAIIFLIVIIKTYGFSLSPPIPINFPLGRQPPLGLTVRVREFGRVGLQQGTKHRAKHCSTVALTKGTMLCTRQLYLARSRVGSPRLFVYTPDNINVVSEQDKAIAALKSSAVRRLDEIMPLTSRARLIYARRSPARTFLAVRRVNEHPYYQFY</sequence>
<proteinExistence type="predicted"/>
<dbReference type="Proteomes" id="UP000299102">
    <property type="component" value="Unassembled WGS sequence"/>
</dbReference>
<dbReference type="AlphaFoldDB" id="A0A4C1Y3D0"/>
<organism evidence="2 3">
    <name type="scientific">Eumeta variegata</name>
    <name type="common">Bagworm moth</name>
    <name type="synonym">Eumeta japonica</name>
    <dbReference type="NCBI Taxonomy" id="151549"/>
    <lineage>
        <taxon>Eukaryota</taxon>
        <taxon>Metazoa</taxon>
        <taxon>Ecdysozoa</taxon>
        <taxon>Arthropoda</taxon>
        <taxon>Hexapoda</taxon>
        <taxon>Insecta</taxon>
        <taxon>Pterygota</taxon>
        <taxon>Neoptera</taxon>
        <taxon>Endopterygota</taxon>
        <taxon>Lepidoptera</taxon>
        <taxon>Glossata</taxon>
        <taxon>Ditrysia</taxon>
        <taxon>Tineoidea</taxon>
        <taxon>Psychidae</taxon>
        <taxon>Oiketicinae</taxon>
        <taxon>Eumeta</taxon>
    </lineage>
</organism>
<evidence type="ECO:0000256" key="1">
    <source>
        <dbReference type="SAM" id="Phobius"/>
    </source>
</evidence>
<name>A0A4C1Y3D0_EUMVA</name>
<gene>
    <name evidence="2" type="ORF">EVAR_49442_1</name>
</gene>
<keyword evidence="1" id="KW-1133">Transmembrane helix</keyword>
<keyword evidence="1" id="KW-0472">Membrane</keyword>